<feature type="region of interest" description="Disordered" evidence="4">
    <location>
        <begin position="103"/>
        <end position="128"/>
    </location>
</feature>
<dbReference type="InterPro" id="IPR000249">
    <property type="entry name" value="BMC_dom"/>
</dbReference>
<dbReference type="Gene3D" id="3.30.70.1710">
    <property type="match status" value="1"/>
</dbReference>
<dbReference type="STRING" id="1503.CLPU_29c00060"/>
<dbReference type="GO" id="GO:0031469">
    <property type="term" value="C:bacterial microcompartment"/>
    <property type="evidence" value="ECO:0007669"/>
    <property type="project" value="UniProtKB-SubCell"/>
</dbReference>
<dbReference type="Proteomes" id="UP000037267">
    <property type="component" value="Unassembled WGS sequence"/>
</dbReference>
<dbReference type="InterPro" id="IPR044872">
    <property type="entry name" value="CcmK/CsoS1_BMC"/>
</dbReference>
<comment type="caution">
    <text evidence="6">The sequence shown here is derived from an EMBL/GenBank/DDBJ whole genome shotgun (WGS) entry which is preliminary data.</text>
</comment>
<dbReference type="PANTHER" id="PTHR33941:SF11">
    <property type="entry name" value="BACTERIAL MICROCOMPARTMENT SHELL PROTEIN PDUJ"/>
    <property type="match status" value="1"/>
</dbReference>
<dbReference type="SMART" id="SM00877">
    <property type="entry name" value="BMC"/>
    <property type="match status" value="1"/>
</dbReference>
<keyword evidence="7" id="KW-1185">Reference proteome</keyword>
<dbReference type="CDD" id="cd07045">
    <property type="entry name" value="BMC_CcmK_like"/>
    <property type="match status" value="1"/>
</dbReference>
<evidence type="ECO:0000256" key="2">
    <source>
        <dbReference type="ARBA" id="ARBA00024446"/>
    </source>
</evidence>
<feature type="domain" description="BMC" evidence="5">
    <location>
        <begin position="4"/>
        <end position="92"/>
    </location>
</feature>
<protein>
    <submittedName>
        <fullName evidence="6">Microcompartments protein</fullName>
    </submittedName>
</protein>
<evidence type="ECO:0000256" key="3">
    <source>
        <dbReference type="PROSITE-ProRule" id="PRU01278"/>
    </source>
</evidence>
<dbReference type="PROSITE" id="PS51930">
    <property type="entry name" value="BMC_2"/>
    <property type="match status" value="1"/>
</dbReference>
<dbReference type="InterPro" id="IPR050575">
    <property type="entry name" value="BMC_shell"/>
</dbReference>
<dbReference type="SUPFAM" id="SSF143414">
    <property type="entry name" value="CcmK-like"/>
    <property type="match status" value="1"/>
</dbReference>
<evidence type="ECO:0000313" key="6">
    <source>
        <dbReference type="EMBL" id="KNF07042.1"/>
    </source>
</evidence>
<reference evidence="7" key="1">
    <citation type="submission" date="2015-07" db="EMBL/GenBank/DDBJ databases">
        <title>Draft genome sequence of the purine-degrading Gottschalkia purinilyticum DSM 1384 (formerly Clostridium purinilyticum).</title>
        <authorList>
            <person name="Poehlein A."/>
            <person name="Schiel-Bengelsdorf B."/>
            <person name="Bengelsdorf F.R."/>
            <person name="Daniel R."/>
            <person name="Duerre P."/>
        </authorList>
    </citation>
    <scope>NUCLEOTIDE SEQUENCE [LARGE SCALE GENOMIC DNA]</scope>
    <source>
        <strain evidence="7">DSM 1384</strain>
    </source>
</reference>
<keyword evidence="2" id="KW-1283">Bacterial microcompartment</keyword>
<dbReference type="PANTHER" id="PTHR33941">
    <property type="entry name" value="PROPANEDIOL UTILIZATION PROTEIN PDUA"/>
    <property type="match status" value="1"/>
</dbReference>
<evidence type="ECO:0000256" key="4">
    <source>
        <dbReference type="SAM" id="MobiDB-lite"/>
    </source>
</evidence>
<dbReference type="EMBL" id="LGSS01000029">
    <property type="protein sequence ID" value="KNF07042.1"/>
    <property type="molecule type" value="Genomic_DNA"/>
</dbReference>
<comment type="similarity">
    <text evidence="3">Belongs to the bacterial microcompartments protein family.</text>
</comment>
<evidence type="ECO:0000256" key="1">
    <source>
        <dbReference type="ARBA" id="ARBA00024322"/>
    </source>
</evidence>
<dbReference type="InterPro" id="IPR037233">
    <property type="entry name" value="CcmK-like_sf"/>
</dbReference>
<evidence type="ECO:0000259" key="5">
    <source>
        <dbReference type="PROSITE" id="PS51930"/>
    </source>
</evidence>
<gene>
    <name evidence="6" type="ORF">CLPU_29c00060</name>
</gene>
<name>A0A0L0W6D8_GOTPU</name>
<sequence length="128" mass="13611">MRAALGLIEAVGLTTAITALDAASKAADVKLVGFDKVIGVEKTISVTIHIAGEVAAVRAAVDAGVEAANRIGKVVSSHVIPRPHDEIDKLMAEFEKNLKAKRELKSDDKPKKIEESKKKEEATIKASK</sequence>
<dbReference type="RefSeq" id="WP_050378969.1">
    <property type="nucleotide sequence ID" value="NZ_LGSS01000029.1"/>
</dbReference>
<accession>A0A0L0W6D8</accession>
<proteinExistence type="inferred from homology"/>
<dbReference type="AlphaFoldDB" id="A0A0L0W6D8"/>
<evidence type="ECO:0000313" key="7">
    <source>
        <dbReference type="Proteomes" id="UP000037267"/>
    </source>
</evidence>
<dbReference type="Pfam" id="PF00936">
    <property type="entry name" value="BMC"/>
    <property type="match status" value="1"/>
</dbReference>
<dbReference type="OrthoDB" id="9812608at2"/>
<organism evidence="6 7">
    <name type="scientific">Gottschalkia purinilytica</name>
    <name type="common">Clostridium purinilyticum</name>
    <dbReference type="NCBI Taxonomy" id="1503"/>
    <lineage>
        <taxon>Bacteria</taxon>
        <taxon>Bacillati</taxon>
        <taxon>Bacillota</taxon>
        <taxon>Tissierellia</taxon>
        <taxon>Tissierellales</taxon>
        <taxon>Gottschalkiaceae</taxon>
        <taxon>Gottschalkia</taxon>
    </lineage>
</organism>
<comment type="subcellular location">
    <subcellularLocation>
        <location evidence="1">Bacterial microcompartment</location>
    </subcellularLocation>
</comment>